<dbReference type="InterPro" id="IPR020081">
    <property type="entry name" value="SsrA-bd_prot_CS"/>
</dbReference>
<dbReference type="RefSeq" id="WP_405279838.1">
    <property type="nucleotide sequence ID" value="NZ_CP144380.1"/>
</dbReference>
<dbReference type="SUPFAM" id="SSF74982">
    <property type="entry name" value="Small protein B (SmpB)"/>
    <property type="match status" value="1"/>
</dbReference>
<gene>
    <name evidence="3 5" type="primary">smpB</name>
    <name evidence="5" type="ORF">WI372_07020</name>
</gene>
<keyword evidence="1 3" id="KW-0963">Cytoplasm</keyword>
<name>A0ABU9E885_9BACT</name>
<comment type="function">
    <text evidence="3">Required for rescue of stalled ribosomes mediated by trans-translation. Binds to transfer-messenger RNA (tmRNA), required for stable association of tmRNA with ribosomes. tmRNA and SmpB together mimic tRNA shape, replacing the anticodon stem-loop with SmpB. tmRNA is encoded by the ssrA gene; the 2 termini fold to resemble tRNA(Ala) and it encodes a 'tag peptide', a short internal open reading frame. During trans-translation Ala-aminoacylated tmRNA acts like a tRNA, entering the A-site of stalled ribosomes, displacing the stalled mRNA. The ribosome then switches to translate the ORF on the tmRNA; the nascent peptide is terminated with the 'tag peptide' encoded by the tmRNA and targeted for degradation. The ribosome is freed to recommence translation, which seems to be the essential function of trans-translation.</text>
</comment>
<dbReference type="NCBIfam" id="TIGR00086">
    <property type="entry name" value="smpB"/>
    <property type="match status" value="1"/>
</dbReference>
<comment type="subcellular location">
    <subcellularLocation>
        <location evidence="3">Cytoplasm</location>
    </subcellularLocation>
    <text evidence="3">The tmRNA-SmpB complex associates with stalled 70S ribosomes.</text>
</comment>
<evidence type="ECO:0000256" key="2">
    <source>
        <dbReference type="ARBA" id="ARBA00022884"/>
    </source>
</evidence>
<dbReference type="PROSITE" id="PS01317">
    <property type="entry name" value="SSRP"/>
    <property type="match status" value="1"/>
</dbReference>
<evidence type="ECO:0000313" key="5">
    <source>
        <dbReference type="EMBL" id="MEK9500721.1"/>
    </source>
</evidence>
<proteinExistence type="inferred from homology"/>
<accession>A0ABU9E885</accession>
<evidence type="ECO:0000256" key="4">
    <source>
        <dbReference type="SAM" id="MobiDB-lite"/>
    </source>
</evidence>
<dbReference type="InterPro" id="IPR000037">
    <property type="entry name" value="SsrA-bd_prot"/>
</dbReference>
<dbReference type="Gene3D" id="2.40.280.10">
    <property type="match status" value="1"/>
</dbReference>
<reference evidence="5 6" key="1">
    <citation type="submission" date="2024-02" db="EMBL/GenBank/DDBJ databases">
        <title>A novel Gemmatimonadota bacterium.</title>
        <authorList>
            <person name="Du Z.-J."/>
            <person name="Ye Y.-Q."/>
        </authorList>
    </citation>
    <scope>NUCLEOTIDE SEQUENCE [LARGE SCALE GENOMIC DNA]</scope>
    <source>
        <strain evidence="5 6">DH-20</strain>
    </source>
</reference>
<comment type="caution">
    <text evidence="5">The sequence shown here is derived from an EMBL/GenBank/DDBJ whole genome shotgun (WGS) entry which is preliminary data.</text>
</comment>
<dbReference type="CDD" id="cd09294">
    <property type="entry name" value="SmpB"/>
    <property type="match status" value="1"/>
</dbReference>
<feature type="region of interest" description="Disordered" evidence="4">
    <location>
        <begin position="131"/>
        <end position="154"/>
    </location>
</feature>
<comment type="similarity">
    <text evidence="3">Belongs to the SmpB family.</text>
</comment>
<sequence>MTDSSGRKIVASNRKARHEYEILDTVEAGIVLKGPEVKSIRDGKVAFQDAFARVDGGELWLHSFHISPYEQANRFNVDPLRSRKLLLRKDEIRRLAAKVEEKGLTLVPLDLYFRRGVAKMTLAVGRGRKLHDKREKLKKQTQEREARRAVERAR</sequence>
<keyword evidence="6" id="KW-1185">Reference proteome</keyword>
<dbReference type="Proteomes" id="UP001484239">
    <property type="component" value="Unassembled WGS sequence"/>
</dbReference>
<protein>
    <recommendedName>
        <fullName evidence="3">SsrA-binding protein</fullName>
    </recommendedName>
    <alternativeName>
        <fullName evidence="3">Small protein B</fullName>
    </alternativeName>
</protein>
<dbReference type="HAMAP" id="MF_00023">
    <property type="entry name" value="SmpB"/>
    <property type="match status" value="1"/>
</dbReference>
<dbReference type="PANTHER" id="PTHR30308:SF2">
    <property type="entry name" value="SSRA-BINDING PROTEIN"/>
    <property type="match status" value="1"/>
</dbReference>
<dbReference type="NCBIfam" id="NF003843">
    <property type="entry name" value="PRK05422.1"/>
    <property type="match status" value="1"/>
</dbReference>
<keyword evidence="2 3" id="KW-0694">RNA-binding</keyword>
<evidence type="ECO:0000313" key="6">
    <source>
        <dbReference type="Proteomes" id="UP001484239"/>
    </source>
</evidence>
<evidence type="ECO:0000256" key="1">
    <source>
        <dbReference type="ARBA" id="ARBA00022490"/>
    </source>
</evidence>
<dbReference type="InterPro" id="IPR023620">
    <property type="entry name" value="SmpB"/>
</dbReference>
<evidence type="ECO:0000256" key="3">
    <source>
        <dbReference type="HAMAP-Rule" id="MF_00023"/>
    </source>
</evidence>
<dbReference type="EMBL" id="JBBHLI010000003">
    <property type="protein sequence ID" value="MEK9500721.1"/>
    <property type="molecule type" value="Genomic_DNA"/>
</dbReference>
<organism evidence="5 6">
    <name type="scientific">Gaopeijia maritima</name>
    <dbReference type="NCBI Taxonomy" id="3119007"/>
    <lineage>
        <taxon>Bacteria</taxon>
        <taxon>Pseudomonadati</taxon>
        <taxon>Gemmatimonadota</taxon>
        <taxon>Longimicrobiia</taxon>
        <taxon>Gaopeijiales</taxon>
        <taxon>Gaopeijiaceae</taxon>
        <taxon>Gaopeijia</taxon>
    </lineage>
</organism>
<dbReference type="Pfam" id="PF01668">
    <property type="entry name" value="SmpB"/>
    <property type="match status" value="1"/>
</dbReference>
<dbReference type="PANTHER" id="PTHR30308">
    <property type="entry name" value="TMRNA-BINDING COMPONENT OF TRANS-TRANSLATION TAGGING COMPLEX"/>
    <property type="match status" value="1"/>
</dbReference>
<feature type="compositionally biased region" description="Basic and acidic residues" evidence="4">
    <location>
        <begin position="132"/>
        <end position="154"/>
    </location>
</feature>